<dbReference type="GO" id="GO:0005524">
    <property type="term" value="F:ATP binding"/>
    <property type="evidence" value="ECO:0007669"/>
    <property type="project" value="UniProtKB-KW"/>
</dbReference>
<comment type="similarity">
    <text evidence="1">Belongs to the ABC transporter superfamily.</text>
</comment>
<dbReference type="SMART" id="SM00382">
    <property type="entry name" value="AAA"/>
    <property type="match status" value="1"/>
</dbReference>
<evidence type="ECO:0000256" key="2">
    <source>
        <dbReference type="ARBA" id="ARBA00022741"/>
    </source>
</evidence>
<keyword evidence="2" id="KW-0547">Nucleotide-binding</keyword>
<accession>A0ABV6W3P8</accession>
<dbReference type="Pfam" id="PF00005">
    <property type="entry name" value="ABC_tran"/>
    <property type="match status" value="1"/>
</dbReference>
<dbReference type="SUPFAM" id="SSF52540">
    <property type="entry name" value="P-loop containing nucleoside triphosphate hydrolases"/>
    <property type="match status" value="1"/>
</dbReference>
<organism evidence="6 7">
    <name type="scientific">Streptacidiphilus cavernicola</name>
    <dbReference type="NCBI Taxonomy" id="3342716"/>
    <lineage>
        <taxon>Bacteria</taxon>
        <taxon>Bacillati</taxon>
        <taxon>Actinomycetota</taxon>
        <taxon>Actinomycetes</taxon>
        <taxon>Kitasatosporales</taxon>
        <taxon>Streptomycetaceae</taxon>
        <taxon>Streptacidiphilus</taxon>
    </lineage>
</organism>
<sequence>MTIAPPDNDVLWARALVKTHCGTPALRGVSLGVREGEVLAVAGPRGSGKSTLLDCLSGLTPADQGEVWFNSAPVHTLGRAARERLRRERFGYVGPEPQLVPELTARENVALPLLLSGAPRRAATLAAAEWLERLDVADCARLRPADLRQEQRQRIAVARALAHRPTVVFADEPTAPLHRAARDQVLRILVTASRSHRITLVLATNDPALARYADRVATMADGRLSAPVLTRPAMNVRAARPEADDTPGDGASAAHSVDEAPEESVEQCSPTSV</sequence>
<feature type="region of interest" description="Disordered" evidence="4">
    <location>
        <begin position="238"/>
        <end position="273"/>
    </location>
</feature>
<evidence type="ECO:0000256" key="1">
    <source>
        <dbReference type="ARBA" id="ARBA00005417"/>
    </source>
</evidence>
<evidence type="ECO:0000256" key="3">
    <source>
        <dbReference type="ARBA" id="ARBA00022840"/>
    </source>
</evidence>
<keyword evidence="7" id="KW-1185">Reference proteome</keyword>
<evidence type="ECO:0000256" key="4">
    <source>
        <dbReference type="SAM" id="MobiDB-lite"/>
    </source>
</evidence>
<dbReference type="Proteomes" id="UP001592531">
    <property type="component" value="Unassembled WGS sequence"/>
</dbReference>
<evidence type="ECO:0000313" key="7">
    <source>
        <dbReference type="Proteomes" id="UP001592531"/>
    </source>
</evidence>
<dbReference type="InterPro" id="IPR003439">
    <property type="entry name" value="ABC_transporter-like_ATP-bd"/>
</dbReference>
<dbReference type="InterPro" id="IPR027417">
    <property type="entry name" value="P-loop_NTPase"/>
</dbReference>
<dbReference type="Gene3D" id="3.40.50.300">
    <property type="entry name" value="P-loop containing nucleotide triphosphate hydrolases"/>
    <property type="match status" value="1"/>
</dbReference>
<protein>
    <submittedName>
        <fullName evidence="6">ABC transporter ATP-binding protein</fullName>
    </submittedName>
</protein>
<dbReference type="InterPro" id="IPR003593">
    <property type="entry name" value="AAA+_ATPase"/>
</dbReference>
<dbReference type="PANTHER" id="PTHR24220:SF689">
    <property type="entry name" value="LIPOPROTEIN-RELEASING SYSTEM ATP-BINDING PROTEIN LOLD"/>
    <property type="match status" value="1"/>
</dbReference>
<comment type="caution">
    <text evidence="6">The sequence shown here is derived from an EMBL/GenBank/DDBJ whole genome shotgun (WGS) entry which is preliminary data.</text>
</comment>
<keyword evidence="3 6" id="KW-0067">ATP-binding</keyword>
<proteinExistence type="inferred from homology"/>
<feature type="domain" description="ABC transporter" evidence="5">
    <location>
        <begin position="11"/>
        <end position="246"/>
    </location>
</feature>
<dbReference type="RefSeq" id="WP_380541751.1">
    <property type="nucleotide sequence ID" value="NZ_JBHFAB010000026.1"/>
</dbReference>
<dbReference type="PROSITE" id="PS50893">
    <property type="entry name" value="ABC_TRANSPORTER_2"/>
    <property type="match status" value="1"/>
</dbReference>
<evidence type="ECO:0000313" key="6">
    <source>
        <dbReference type="EMBL" id="MFC1420471.1"/>
    </source>
</evidence>
<dbReference type="PANTHER" id="PTHR24220">
    <property type="entry name" value="IMPORT ATP-BINDING PROTEIN"/>
    <property type="match status" value="1"/>
</dbReference>
<reference evidence="6 7" key="1">
    <citation type="submission" date="2024-09" db="EMBL/GenBank/DDBJ databases">
        <authorList>
            <person name="Lee S.D."/>
        </authorList>
    </citation>
    <scope>NUCLEOTIDE SEQUENCE [LARGE SCALE GENOMIC DNA]</scope>
    <source>
        <strain evidence="6 7">N8-3</strain>
    </source>
</reference>
<dbReference type="InterPro" id="IPR015854">
    <property type="entry name" value="ABC_transpr_LolD-like"/>
</dbReference>
<dbReference type="EMBL" id="JBHFAB010000026">
    <property type="protein sequence ID" value="MFC1420471.1"/>
    <property type="molecule type" value="Genomic_DNA"/>
</dbReference>
<gene>
    <name evidence="6" type="ORF">ACEZDE_28080</name>
</gene>
<name>A0ABV6W3P8_9ACTN</name>
<evidence type="ECO:0000259" key="5">
    <source>
        <dbReference type="PROSITE" id="PS50893"/>
    </source>
</evidence>